<protein>
    <recommendedName>
        <fullName evidence="5">Fenitrothion hydrolase</fullName>
    </recommendedName>
</protein>
<feature type="transmembrane region" description="Helical" evidence="1">
    <location>
        <begin position="199"/>
        <end position="217"/>
    </location>
</feature>
<evidence type="ECO:0008006" key="5">
    <source>
        <dbReference type="Google" id="ProtNLM"/>
    </source>
</evidence>
<keyword evidence="1" id="KW-0812">Transmembrane</keyword>
<feature type="signal peptide" evidence="2">
    <location>
        <begin position="1"/>
        <end position="25"/>
    </location>
</feature>
<name>A0A6M2BV42_9GAMM</name>
<feature type="transmembrane region" description="Helical" evidence="1">
    <location>
        <begin position="469"/>
        <end position="488"/>
    </location>
</feature>
<dbReference type="AlphaFoldDB" id="A0A6M2BV42"/>
<evidence type="ECO:0000256" key="1">
    <source>
        <dbReference type="SAM" id="Phobius"/>
    </source>
</evidence>
<proteinExistence type="predicted"/>
<feature type="transmembrane region" description="Helical" evidence="1">
    <location>
        <begin position="91"/>
        <end position="109"/>
    </location>
</feature>
<organism evidence="3 4">
    <name type="scientific">Solimonas terrae</name>
    <dbReference type="NCBI Taxonomy" id="1396819"/>
    <lineage>
        <taxon>Bacteria</taxon>
        <taxon>Pseudomonadati</taxon>
        <taxon>Pseudomonadota</taxon>
        <taxon>Gammaproteobacteria</taxon>
        <taxon>Nevskiales</taxon>
        <taxon>Nevskiaceae</taxon>
        <taxon>Solimonas</taxon>
    </lineage>
</organism>
<feature type="transmembrane region" description="Helical" evidence="1">
    <location>
        <begin position="121"/>
        <end position="138"/>
    </location>
</feature>
<keyword evidence="4" id="KW-1185">Reference proteome</keyword>
<dbReference type="RefSeq" id="WP_166259414.1">
    <property type="nucleotide sequence ID" value="NZ_JAAMOW010000008.1"/>
</dbReference>
<feature type="transmembrane region" description="Helical" evidence="1">
    <location>
        <begin position="43"/>
        <end position="70"/>
    </location>
</feature>
<gene>
    <name evidence="3" type="ORF">G7Y85_15940</name>
</gene>
<evidence type="ECO:0000313" key="4">
    <source>
        <dbReference type="Proteomes" id="UP000472676"/>
    </source>
</evidence>
<evidence type="ECO:0000313" key="3">
    <source>
        <dbReference type="EMBL" id="NGY06264.1"/>
    </source>
</evidence>
<feature type="transmembrane region" description="Helical" evidence="1">
    <location>
        <begin position="174"/>
        <end position="192"/>
    </location>
</feature>
<reference evidence="3 4" key="1">
    <citation type="journal article" date="2014" name="Int. J. Syst. Evol. Microbiol.">
        <title>Solimonas terrae sp. nov., isolated from soil.</title>
        <authorList>
            <person name="Kim S.J."/>
            <person name="Moon J.Y."/>
            <person name="Weon H.Y."/>
            <person name="Ahn J.H."/>
            <person name="Chen W.M."/>
            <person name="Kwon S.W."/>
        </authorList>
    </citation>
    <scope>NUCLEOTIDE SEQUENCE [LARGE SCALE GENOMIC DNA]</scope>
    <source>
        <strain evidence="3 4">KIS83-12</strain>
    </source>
</reference>
<accession>A0A6M2BV42</accession>
<feature type="transmembrane region" description="Helical" evidence="1">
    <location>
        <begin position="327"/>
        <end position="349"/>
    </location>
</feature>
<evidence type="ECO:0000256" key="2">
    <source>
        <dbReference type="SAM" id="SignalP"/>
    </source>
</evidence>
<feature type="chain" id="PRO_5026862707" description="Fenitrothion hydrolase" evidence="2">
    <location>
        <begin position="26"/>
        <end position="492"/>
    </location>
</feature>
<keyword evidence="2" id="KW-0732">Signal</keyword>
<comment type="caution">
    <text evidence="3">The sequence shown here is derived from an EMBL/GenBank/DDBJ whole genome shotgun (WGS) entry which is preliminary data.</text>
</comment>
<sequence length="492" mass="54964">MRPSGFRLHGRALFAIAALSGGAPAAAHSFGVVYNLPVPLWLYLYGAAAALISSFVVVAYFVSVPAAATATASRELSGQPWVRALRRAKPALRVAGVALLMLCIVSGLFGTRSAYGNFNMSFFWIVFLLGFAYLTALLGDFYAALNPWCAIADGIARCWPGYTRGRYAWPAQLAYWPALALYAALIWLELFGHIKPDSLAIMLLAYTVLNLVAVPLFGRESWFRYGEFFGVFFSLIARCAPLDYRPASGQRRGELHLRKPFSGLLDLRIEHLSLLLFVLFMLSSTAFDGLHETVAWTQLFWIDLYHRLTPWLGANPFQAYPLLRRWYLVWQTLALLLSPFLYLAVYWLFVATARALTRSTHSVRELALRFTGTLLPIALVYHVTHYYTLLLVQGPRVLSLASDPLGRNWNLFGTAGWFRAPYIPDIGRVWHVQVALIVAGHILSVYLAHVEALRTFADARRATLSQLPMLVLMVMFTVAGLWILSQPIQPGG</sequence>
<feature type="transmembrane region" description="Helical" evidence="1">
    <location>
        <begin position="370"/>
        <end position="389"/>
    </location>
</feature>
<feature type="transmembrane region" description="Helical" evidence="1">
    <location>
        <begin position="429"/>
        <end position="448"/>
    </location>
</feature>
<keyword evidence="1" id="KW-1133">Transmembrane helix</keyword>
<keyword evidence="1" id="KW-0472">Membrane</keyword>
<dbReference type="Proteomes" id="UP000472676">
    <property type="component" value="Unassembled WGS sequence"/>
</dbReference>
<dbReference type="EMBL" id="JAAMOW010000008">
    <property type="protein sequence ID" value="NGY06264.1"/>
    <property type="molecule type" value="Genomic_DNA"/>
</dbReference>
<feature type="transmembrane region" description="Helical" evidence="1">
    <location>
        <begin position="265"/>
        <end position="287"/>
    </location>
</feature>